<evidence type="ECO:0000256" key="6">
    <source>
        <dbReference type="ARBA" id="ARBA00022840"/>
    </source>
</evidence>
<keyword evidence="6 13" id="KW-0067">ATP-binding</keyword>
<feature type="transmembrane region" description="Helical" evidence="10">
    <location>
        <begin position="55"/>
        <end position="77"/>
    </location>
</feature>
<accession>A0A516KLJ0</accession>
<dbReference type="EMBL" id="CP041666">
    <property type="protein sequence ID" value="QDP42252.1"/>
    <property type="molecule type" value="Genomic_DNA"/>
</dbReference>
<dbReference type="InterPro" id="IPR036640">
    <property type="entry name" value="ABC1_TM_sf"/>
</dbReference>
<dbReference type="InterPro" id="IPR003439">
    <property type="entry name" value="ABC_transporter-like_ATP-bd"/>
</dbReference>
<evidence type="ECO:0000256" key="3">
    <source>
        <dbReference type="ARBA" id="ARBA00022475"/>
    </source>
</evidence>
<evidence type="ECO:0000313" key="13">
    <source>
        <dbReference type="EMBL" id="QDP42252.1"/>
    </source>
</evidence>
<protein>
    <submittedName>
        <fullName evidence="13">ABC transporter ATP-binding protein</fullName>
    </submittedName>
</protein>
<dbReference type="InterPro" id="IPR039421">
    <property type="entry name" value="Type_1_exporter"/>
</dbReference>
<evidence type="ECO:0000256" key="5">
    <source>
        <dbReference type="ARBA" id="ARBA00022741"/>
    </source>
</evidence>
<dbReference type="CDD" id="cd03254">
    <property type="entry name" value="ABCC_Glucan_exporter_like"/>
    <property type="match status" value="1"/>
</dbReference>
<evidence type="ECO:0000259" key="11">
    <source>
        <dbReference type="PROSITE" id="PS50893"/>
    </source>
</evidence>
<keyword evidence="5" id="KW-0547">Nucleotide-binding</keyword>
<name>A0A516KLJ0_9BACI</name>
<keyword evidence="4 10" id="KW-0812">Transmembrane</keyword>
<dbReference type="RefSeq" id="WP_143897279.1">
    <property type="nucleotide sequence ID" value="NZ_CP041666.1"/>
</dbReference>
<gene>
    <name evidence="13" type="ORF">FN924_17485</name>
</gene>
<dbReference type="InterPro" id="IPR011527">
    <property type="entry name" value="ABC1_TM_dom"/>
</dbReference>
<keyword evidence="2" id="KW-0813">Transport</keyword>
<evidence type="ECO:0000256" key="4">
    <source>
        <dbReference type="ARBA" id="ARBA00022692"/>
    </source>
</evidence>
<feature type="transmembrane region" description="Helical" evidence="10">
    <location>
        <begin position="292"/>
        <end position="321"/>
    </location>
</feature>
<proteinExistence type="predicted"/>
<evidence type="ECO:0000256" key="10">
    <source>
        <dbReference type="SAM" id="Phobius"/>
    </source>
</evidence>
<evidence type="ECO:0000256" key="8">
    <source>
        <dbReference type="ARBA" id="ARBA00023136"/>
    </source>
</evidence>
<evidence type="ECO:0000256" key="9">
    <source>
        <dbReference type="SAM" id="MobiDB-lite"/>
    </source>
</evidence>
<feature type="transmembrane region" description="Helical" evidence="10">
    <location>
        <begin position="172"/>
        <end position="192"/>
    </location>
</feature>
<dbReference type="Gene3D" id="3.40.50.300">
    <property type="entry name" value="P-loop containing nucleotide triphosphate hydrolases"/>
    <property type="match status" value="1"/>
</dbReference>
<keyword evidence="3" id="KW-1003">Cell membrane</keyword>
<organism evidence="13 14">
    <name type="scientific">Radiobacillus deserti</name>
    <dbReference type="NCBI Taxonomy" id="2594883"/>
    <lineage>
        <taxon>Bacteria</taxon>
        <taxon>Bacillati</taxon>
        <taxon>Bacillota</taxon>
        <taxon>Bacilli</taxon>
        <taxon>Bacillales</taxon>
        <taxon>Bacillaceae</taxon>
        <taxon>Radiobacillus</taxon>
    </lineage>
</organism>
<feature type="domain" description="ABC transporter" evidence="11">
    <location>
        <begin position="374"/>
        <end position="607"/>
    </location>
</feature>
<feature type="region of interest" description="Disordered" evidence="9">
    <location>
        <begin position="1"/>
        <end position="30"/>
    </location>
</feature>
<feature type="transmembrane region" description="Helical" evidence="10">
    <location>
        <begin position="97"/>
        <end position="120"/>
    </location>
</feature>
<evidence type="ECO:0000256" key="2">
    <source>
        <dbReference type="ARBA" id="ARBA00022448"/>
    </source>
</evidence>
<dbReference type="InterPro" id="IPR027417">
    <property type="entry name" value="P-loop_NTPase"/>
</dbReference>
<dbReference type="Gene3D" id="1.20.1560.10">
    <property type="entry name" value="ABC transporter type 1, transmembrane domain"/>
    <property type="match status" value="1"/>
</dbReference>
<dbReference type="SUPFAM" id="SSF90123">
    <property type="entry name" value="ABC transporter transmembrane region"/>
    <property type="match status" value="1"/>
</dbReference>
<comment type="subcellular location">
    <subcellularLocation>
        <location evidence="1">Cell membrane</location>
        <topology evidence="1">Multi-pass membrane protein</topology>
    </subcellularLocation>
</comment>
<dbReference type="AlphaFoldDB" id="A0A516KLJ0"/>
<dbReference type="GO" id="GO:0005524">
    <property type="term" value="F:ATP binding"/>
    <property type="evidence" value="ECO:0007669"/>
    <property type="project" value="UniProtKB-KW"/>
</dbReference>
<keyword evidence="7 10" id="KW-1133">Transmembrane helix</keyword>
<dbReference type="InterPro" id="IPR003593">
    <property type="entry name" value="AAA+_ATPase"/>
</dbReference>
<reference evidence="13 14" key="1">
    <citation type="submission" date="2019-07" db="EMBL/GenBank/DDBJ databases">
        <authorList>
            <person name="Li J."/>
        </authorList>
    </citation>
    <scope>NUCLEOTIDE SEQUENCE [LARGE SCALE GENOMIC DNA]</scope>
    <source>
        <strain evidence="13 14">TKL69</strain>
    </source>
</reference>
<sequence length="616" mass="69442">MQVANNQQKDTTNWSSNVRNHPHANRGMKMKPPKIEDVKGTLLRLWEYMSRDRRLFFFVILFVVISSALSLVGPYLLGVAVDELVQQSPMEELIRLFILLLVVFVLQSLTSWLQGVWMVSIAQRTIYFMRNDLFSHLQKLPLAFFQTRQYGELMSRVTNDIENVSRTLNSTVIQVLTSVLTIVGTLAAMLWLSPLLTLLTIIIVPLMFMGMKWITNRTGKFFKEQQRHLGQMNGFIEESLSGHTIVKMYSQEAYVMNQFQKQNVALRDASYWAQTYSGFIPKLMNSLNNLSFTIIVGVGAIFAIRFEGLVSIGIIVTFTAYSRQFTRPLNDLANQFNVILSAVAGAERVFQILDERVEEIESDYQAMNEIVGKVEFRDVSFAYEGEQVLKGISFKANPGETIALVGPTGAGKTTIISLISRFYDPVQGQILIDDTDIQTFSKSNLRDQVGVVLQDAHLFETTIWENIRYGRLDATDKEVVEAAKNANAHHFINNLPDGYDTVLYSNGAGISHGQRQLLSIARVLLANPSILILDEATSGIDSITELAINEALSRVMKGRTSFVIAHRLNTVRNADQIFVLQNGRIIERGNHESLMNQAGFYAELVETQTERITNNA</sequence>
<dbReference type="PROSITE" id="PS50929">
    <property type="entry name" value="ABC_TM1F"/>
    <property type="match status" value="1"/>
</dbReference>
<dbReference type="PANTHER" id="PTHR43394:SF1">
    <property type="entry name" value="ATP-BINDING CASSETTE SUB-FAMILY B MEMBER 10, MITOCHONDRIAL"/>
    <property type="match status" value="1"/>
</dbReference>
<dbReference type="FunFam" id="3.40.50.300:FF:000287">
    <property type="entry name" value="Multidrug ABC transporter ATP-binding protein"/>
    <property type="match status" value="1"/>
</dbReference>
<keyword evidence="8 10" id="KW-0472">Membrane</keyword>
<evidence type="ECO:0000259" key="12">
    <source>
        <dbReference type="PROSITE" id="PS50929"/>
    </source>
</evidence>
<dbReference type="GO" id="GO:0005886">
    <property type="term" value="C:plasma membrane"/>
    <property type="evidence" value="ECO:0007669"/>
    <property type="project" value="UniProtKB-SubCell"/>
</dbReference>
<dbReference type="KEGG" id="aqt:FN924_17485"/>
<dbReference type="PROSITE" id="PS50893">
    <property type="entry name" value="ABC_TRANSPORTER_2"/>
    <property type="match status" value="1"/>
</dbReference>
<dbReference type="Pfam" id="PF00664">
    <property type="entry name" value="ABC_membrane"/>
    <property type="match status" value="1"/>
</dbReference>
<dbReference type="FunFam" id="1.20.1560.10:FF:000011">
    <property type="entry name" value="Multidrug ABC transporter ATP-binding protein"/>
    <property type="match status" value="1"/>
</dbReference>
<dbReference type="OrthoDB" id="9770415at2"/>
<evidence type="ECO:0000256" key="1">
    <source>
        <dbReference type="ARBA" id="ARBA00004651"/>
    </source>
</evidence>
<feature type="compositionally biased region" description="Polar residues" evidence="9">
    <location>
        <begin position="1"/>
        <end position="19"/>
    </location>
</feature>
<keyword evidence="14" id="KW-1185">Reference proteome</keyword>
<dbReference type="PROSITE" id="PS00211">
    <property type="entry name" value="ABC_TRANSPORTER_1"/>
    <property type="match status" value="1"/>
</dbReference>
<feature type="compositionally biased region" description="Basic residues" evidence="9">
    <location>
        <begin position="20"/>
        <end position="30"/>
    </location>
</feature>
<feature type="transmembrane region" description="Helical" evidence="10">
    <location>
        <begin position="198"/>
        <end position="215"/>
    </location>
</feature>
<evidence type="ECO:0000256" key="7">
    <source>
        <dbReference type="ARBA" id="ARBA00022989"/>
    </source>
</evidence>
<dbReference type="CDD" id="cd18547">
    <property type="entry name" value="ABC_6TM_Tm288_like"/>
    <property type="match status" value="1"/>
</dbReference>
<dbReference type="PANTHER" id="PTHR43394">
    <property type="entry name" value="ATP-DEPENDENT PERMEASE MDL1, MITOCHONDRIAL"/>
    <property type="match status" value="1"/>
</dbReference>
<dbReference type="Pfam" id="PF00005">
    <property type="entry name" value="ABC_tran"/>
    <property type="match status" value="1"/>
</dbReference>
<evidence type="ECO:0000313" key="14">
    <source>
        <dbReference type="Proteomes" id="UP000315215"/>
    </source>
</evidence>
<feature type="domain" description="ABC transmembrane type-1" evidence="12">
    <location>
        <begin position="57"/>
        <end position="341"/>
    </location>
</feature>
<dbReference type="GO" id="GO:0015421">
    <property type="term" value="F:ABC-type oligopeptide transporter activity"/>
    <property type="evidence" value="ECO:0007669"/>
    <property type="project" value="TreeGrafter"/>
</dbReference>
<dbReference type="GO" id="GO:0016887">
    <property type="term" value="F:ATP hydrolysis activity"/>
    <property type="evidence" value="ECO:0007669"/>
    <property type="project" value="InterPro"/>
</dbReference>
<dbReference type="Proteomes" id="UP000315215">
    <property type="component" value="Chromosome"/>
</dbReference>
<dbReference type="InterPro" id="IPR017871">
    <property type="entry name" value="ABC_transporter-like_CS"/>
</dbReference>
<dbReference type="SUPFAM" id="SSF52540">
    <property type="entry name" value="P-loop containing nucleoside triphosphate hydrolases"/>
    <property type="match status" value="1"/>
</dbReference>
<dbReference type="SMART" id="SM00382">
    <property type="entry name" value="AAA"/>
    <property type="match status" value="1"/>
</dbReference>